<proteinExistence type="predicted"/>
<feature type="compositionally biased region" description="Gly residues" evidence="1">
    <location>
        <begin position="221"/>
        <end position="232"/>
    </location>
</feature>
<comment type="caution">
    <text evidence="2">The sequence shown here is derived from an EMBL/GenBank/DDBJ whole genome shotgun (WGS) entry which is preliminary data.</text>
</comment>
<dbReference type="AlphaFoldDB" id="A0AAD6UTD4"/>
<organism evidence="2 3">
    <name type="scientific">Mycena pura</name>
    <dbReference type="NCBI Taxonomy" id="153505"/>
    <lineage>
        <taxon>Eukaryota</taxon>
        <taxon>Fungi</taxon>
        <taxon>Dikarya</taxon>
        <taxon>Basidiomycota</taxon>
        <taxon>Agaricomycotina</taxon>
        <taxon>Agaricomycetes</taxon>
        <taxon>Agaricomycetidae</taxon>
        <taxon>Agaricales</taxon>
        <taxon>Marasmiineae</taxon>
        <taxon>Mycenaceae</taxon>
        <taxon>Mycena</taxon>
    </lineage>
</organism>
<name>A0AAD6UTD4_9AGAR</name>
<feature type="region of interest" description="Disordered" evidence="1">
    <location>
        <begin position="77"/>
        <end position="109"/>
    </location>
</feature>
<protein>
    <submittedName>
        <fullName evidence="2">Uncharacterized protein</fullName>
    </submittedName>
</protein>
<evidence type="ECO:0000313" key="2">
    <source>
        <dbReference type="EMBL" id="KAJ7194216.1"/>
    </source>
</evidence>
<evidence type="ECO:0000313" key="3">
    <source>
        <dbReference type="Proteomes" id="UP001219525"/>
    </source>
</evidence>
<evidence type="ECO:0000256" key="1">
    <source>
        <dbReference type="SAM" id="MobiDB-lite"/>
    </source>
</evidence>
<feature type="region of interest" description="Disordered" evidence="1">
    <location>
        <begin position="217"/>
        <end position="243"/>
    </location>
</feature>
<dbReference type="EMBL" id="JARJCW010000100">
    <property type="protein sequence ID" value="KAJ7194216.1"/>
    <property type="molecule type" value="Genomic_DNA"/>
</dbReference>
<reference evidence="2" key="1">
    <citation type="submission" date="2023-03" db="EMBL/GenBank/DDBJ databases">
        <title>Massive genome expansion in bonnet fungi (Mycena s.s.) driven by repeated elements and novel gene families across ecological guilds.</title>
        <authorList>
            <consortium name="Lawrence Berkeley National Laboratory"/>
            <person name="Harder C.B."/>
            <person name="Miyauchi S."/>
            <person name="Viragh M."/>
            <person name="Kuo A."/>
            <person name="Thoen E."/>
            <person name="Andreopoulos B."/>
            <person name="Lu D."/>
            <person name="Skrede I."/>
            <person name="Drula E."/>
            <person name="Henrissat B."/>
            <person name="Morin E."/>
            <person name="Kohler A."/>
            <person name="Barry K."/>
            <person name="LaButti K."/>
            <person name="Morin E."/>
            <person name="Salamov A."/>
            <person name="Lipzen A."/>
            <person name="Mereny Z."/>
            <person name="Hegedus B."/>
            <person name="Baldrian P."/>
            <person name="Stursova M."/>
            <person name="Weitz H."/>
            <person name="Taylor A."/>
            <person name="Grigoriev I.V."/>
            <person name="Nagy L.G."/>
            <person name="Martin F."/>
            <person name="Kauserud H."/>
        </authorList>
    </citation>
    <scope>NUCLEOTIDE SEQUENCE</scope>
    <source>
        <strain evidence="2">9144</strain>
    </source>
</reference>
<keyword evidence="3" id="KW-1185">Reference proteome</keyword>
<sequence length="493" mass="55172">MIKAPPRWVAALAAPCTAEGFYRCERDRDDEQCWILAGGALDNHQIRMSGTAQTHTAGTPRSWRLVRPGEAHHLECGRRDHRPRTHCNHGPPARMRSAASPGRVARRGRGCGSSMRIDCADGLPRSRDQYGRIRRIRLYCTVSAFVKPYRRLNGRTKQTQHEGISCDMSKAEKQEARSWSRRDLHIGKKIYGLGLKSVGARVTDSQLQVAATGGRRAAGQAEGGGIGRGGGAAAERWDTGGGERWWDRAGGERRVSSRWDRAGGRRRKWRWRWLRRRRASSGAAAERHKQKRVLPKNRHQDVRLNPRTRGDNSPHYGGVTLSTQHWVDPTECIFSSTAGSTYTLRAIIYLGGSHYTTRVFTEGQAYEHDGRKNAGWVREIPRVVATGCRDTEGRKHRIPRAGWPAALDIVHHMGIHMVICNGVRFSNAPAIRKRYGSLPVSVSHHHEKCPGLINRLHPPYKALKALEAPAYLEPALKQTLKNPKPAQGGLRRA</sequence>
<accession>A0AAD6UTD4</accession>
<gene>
    <name evidence="2" type="ORF">GGX14DRAFT_404844</name>
</gene>
<dbReference type="Proteomes" id="UP001219525">
    <property type="component" value="Unassembled WGS sequence"/>
</dbReference>